<feature type="transmembrane region" description="Helical" evidence="1">
    <location>
        <begin position="12"/>
        <end position="33"/>
    </location>
</feature>
<name>A0A1N6LWL0_BABMR</name>
<reference evidence="2 3" key="2">
    <citation type="journal article" date="2013" name="PLoS ONE">
        <title>Whole genome mapping and re-organization of the nuclear and mitochondrial genomes of Babesia microti isolates.</title>
        <authorList>
            <person name="Cornillot E."/>
            <person name="Dassouli A."/>
            <person name="Garg A."/>
            <person name="Pachikara N."/>
            <person name="Randazzo S."/>
            <person name="Depoix D."/>
            <person name="Carcy B."/>
            <person name="Delbecq S."/>
            <person name="Frutos R."/>
            <person name="Silva J.C."/>
            <person name="Sutton R."/>
            <person name="Krause P.J."/>
            <person name="Mamoun C.B."/>
        </authorList>
    </citation>
    <scope>NUCLEOTIDE SEQUENCE [LARGE SCALE GENOMIC DNA]</scope>
    <source>
        <strain evidence="2 3">RI</strain>
    </source>
</reference>
<evidence type="ECO:0000313" key="2">
    <source>
        <dbReference type="EMBL" id="SIO73264.1"/>
    </source>
</evidence>
<reference evidence="2 3" key="3">
    <citation type="journal article" date="2016" name="Sci. Rep.">
        <title>Genome-wide diversity and gene expression profiling of Babesia microti isolates identify polymorphic genes that mediate host-pathogen interactions.</title>
        <authorList>
            <person name="Silva J.C."/>
            <person name="Cornillot E."/>
            <person name="McCracken C."/>
            <person name="Usmani-Brown S."/>
            <person name="Dwivedi A."/>
            <person name="Ifeonu O.O."/>
            <person name="Crabtree J."/>
            <person name="Gotia H.T."/>
            <person name="Virji A.Z."/>
            <person name="Reynes C."/>
            <person name="Colinge J."/>
            <person name="Kumar V."/>
            <person name="Lawres L."/>
            <person name="Pazzi J.E."/>
            <person name="Pablo J.V."/>
            <person name="Hung C."/>
            <person name="Brancato J."/>
            <person name="Kumari P."/>
            <person name="Orvis J."/>
            <person name="Tretina K."/>
            <person name="Chibucos M."/>
            <person name="Ott S."/>
            <person name="Sadzewicz L."/>
            <person name="Sengamalay N."/>
            <person name="Shetty A.C."/>
            <person name="Su Q."/>
            <person name="Tallon L."/>
            <person name="Fraser C.M."/>
            <person name="Frutos R."/>
            <person name="Molina D.M."/>
            <person name="Krause P.J."/>
            <person name="Ben Mamoun C."/>
        </authorList>
    </citation>
    <scope>NUCLEOTIDE SEQUENCE [LARGE SCALE GENOMIC DNA]</scope>
    <source>
        <strain evidence="2 3">RI</strain>
    </source>
</reference>
<evidence type="ECO:0000313" key="3">
    <source>
        <dbReference type="Proteomes" id="UP000002899"/>
    </source>
</evidence>
<dbReference type="AlphaFoldDB" id="A0A1N6LWL0"/>
<dbReference type="KEGG" id="bmic:BMR1_01G01225"/>
<keyword evidence="1" id="KW-0472">Membrane</keyword>
<keyword evidence="3" id="KW-1185">Reference proteome</keyword>
<dbReference type="VEuPathDB" id="PiroplasmaDB:BMR1_01G01225"/>
<proteinExistence type="predicted"/>
<dbReference type="RefSeq" id="XP_021337369.1">
    <property type="nucleotide sequence ID" value="XM_021482203.1"/>
</dbReference>
<keyword evidence="1" id="KW-1133">Transmembrane helix</keyword>
<protein>
    <submittedName>
        <fullName evidence="2">Uncharacterized protein</fullName>
    </submittedName>
</protein>
<dbReference type="Proteomes" id="UP000002899">
    <property type="component" value="Chromosome I"/>
</dbReference>
<reference evidence="2 3" key="1">
    <citation type="journal article" date="2012" name="Nucleic Acids Res.">
        <title>Sequencing of the smallest Apicomplexan genome from the human pathogen Babesia microti.</title>
        <authorList>
            <person name="Cornillot E."/>
            <person name="Hadj-Kaddour K."/>
            <person name="Dassouli A."/>
            <person name="Noel B."/>
            <person name="Ranwez V."/>
            <person name="Vacherie B."/>
            <person name="Augagneur Y."/>
            <person name="Bres V."/>
            <person name="Duclos A."/>
            <person name="Randazzo S."/>
            <person name="Carcy B."/>
            <person name="Debierre-Grockiego F."/>
            <person name="Delbecq S."/>
            <person name="Moubri-Menage K."/>
            <person name="Shams-Eldin H."/>
            <person name="Usmani-Brown S."/>
            <person name="Bringaud F."/>
            <person name="Wincker P."/>
            <person name="Vivares C.P."/>
            <person name="Schwarz R.T."/>
            <person name="Schetters T.P."/>
            <person name="Krause P.J."/>
            <person name="Gorenflot A."/>
            <person name="Berry V."/>
            <person name="Barbe V."/>
            <person name="Ben Mamoun C."/>
        </authorList>
    </citation>
    <scope>NUCLEOTIDE SEQUENCE [LARGE SCALE GENOMIC DNA]</scope>
    <source>
        <strain evidence="2 3">RI</strain>
    </source>
</reference>
<accession>A0A1N6LWL0</accession>
<dbReference type="EMBL" id="FO082871">
    <property type="protein sequence ID" value="SIO73264.1"/>
    <property type="molecule type" value="Genomic_DNA"/>
</dbReference>
<gene>
    <name evidence="2" type="ORF">BMR1_01G01225</name>
</gene>
<dbReference type="GeneID" id="24423325"/>
<sequence length="89" mass="10295">MGDMGVVRGNSVGLLFYKGWLSKAIFGTVFALLTAEKFSRWHYGIPVEHNANLVNWPWWNNVMEQRRERARNAPQYIIDSQEKGFKGAH</sequence>
<evidence type="ECO:0000256" key="1">
    <source>
        <dbReference type="SAM" id="Phobius"/>
    </source>
</evidence>
<keyword evidence="1" id="KW-0812">Transmembrane</keyword>
<organism evidence="2 3">
    <name type="scientific">Babesia microti (strain RI)</name>
    <dbReference type="NCBI Taxonomy" id="1133968"/>
    <lineage>
        <taxon>Eukaryota</taxon>
        <taxon>Sar</taxon>
        <taxon>Alveolata</taxon>
        <taxon>Apicomplexa</taxon>
        <taxon>Aconoidasida</taxon>
        <taxon>Piroplasmida</taxon>
        <taxon>Babesiidae</taxon>
        <taxon>Babesia</taxon>
    </lineage>
</organism>